<accession>A0A166JJ85</accession>
<gene>
    <name evidence="1" type="ORF">FIBSPDRAFT_525770</name>
</gene>
<sequence length="61" mass="6290">MKCTRGHIDADEPAPASLGADSPYHALVACSSLRAGILMLGHGVGGLMAPIYSNVCHKKSL</sequence>
<evidence type="ECO:0000313" key="1">
    <source>
        <dbReference type="EMBL" id="KZP20919.1"/>
    </source>
</evidence>
<dbReference type="AlphaFoldDB" id="A0A166JJ85"/>
<reference evidence="1 2" key="1">
    <citation type="journal article" date="2016" name="Mol. Biol. Evol.">
        <title>Comparative Genomics of Early-Diverging Mushroom-Forming Fungi Provides Insights into the Origins of Lignocellulose Decay Capabilities.</title>
        <authorList>
            <person name="Nagy L.G."/>
            <person name="Riley R."/>
            <person name="Tritt A."/>
            <person name="Adam C."/>
            <person name="Daum C."/>
            <person name="Floudas D."/>
            <person name="Sun H."/>
            <person name="Yadav J.S."/>
            <person name="Pangilinan J."/>
            <person name="Larsson K.H."/>
            <person name="Matsuura K."/>
            <person name="Barry K."/>
            <person name="Labutti K."/>
            <person name="Kuo R."/>
            <person name="Ohm R.A."/>
            <person name="Bhattacharya S.S."/>
            <person name="Shirouzu T."/>
            <person name="Yoshinaga Y."/>
            <person name="Martin F.M."/>
            <person name="Grigoriev I.V."/>
            <person name="Hibbett D.S."/>
        </authorList>
    </citation>
    <scope>NUCLEOTIDE SEQUENCE [LARGE SCALE GENOMIC DNA]</scope>
    <source>
        <strain evidence="1 2">CBS 109695</strain>
    </source>
</reference>
<organism evidence="1 2">
    <name type="scientific">Athelia psychrophila</name>
    <dbReference type="NCBI Taxonomy" id="1759441"/>
    <lineage>
        <taxon>Eukaryota</taxon>
        <taxon>Fungi</taxon>
        <taxon>Dikarya</taxon>
        <taxon>Basidiomycota</taxon>
        <taxon>Agaricomycotina</taxon>
        <taxon>Agaricomycetes</taxon>
        <taxon>Agaricomycetidae</taxon>
        <taxon>Atheliales</taxon>
        <taxon>Atheliaceae</taxon>
        <taxon>Athelia</taxon>
    </lineage>
</organism>
<protein>
    <submittedName>
        <fullName evidence="1">Uncharacterized protein</fullName>
    </submittedName>
</protein>
<dbReference type="EMBL" id="KV417551">
    <property type="protein sequence ID" value="KZP20919.1"/>
    <property type="molecule type" value="Genomic_DNA"/>
</dbReference>
<proteinExistence type="predicted"/>
<evidence type="ECO:0000313" key="2">
    <source>
        <dbReference type="Proteomes" id="UP000076532"/>
    </source>
</evidence>
<dbReference type="Proteomes" id="UP000076532">
    <property type="component" value="Unassembled WGS sequence"/>
</dbReference>
<name>A0A166JJ85_9AGAM</name>
<keyword evidence="2" id="KW-1185">Reference proteome</keyword>